<sequence length="404" mass="43857">MSVDVNAVKERLNGLVTLLKAVGVDDLNTGDVQRVSKGLRKNGGLGLPDARQLNDEQIELIIRKLQMAQQEAPQIIAALEAHAEARSLNGSDSRPRPHQQQRQQYEDDEDDDDEIDEDANYPMVGSGCSDDVSIMSDLTTPTVVNDRHVPEEEHYRDTLPPMIVGGGGDRAPPMMIAPTKRKNLVNSVRPGMSRGARPGLLAPPSRGAAAARQKRYQDTMHKLQQESPTPSTKRILKVKKDPTKKSSSSTRRPTSSSENTHSHKEFNARNEWESENAGRSSAPTRKSKPKKSSATTAIDDDGFLVGDSFDPFASSDNNPFASRTTSAGDLAFSTSRRDPFSSSSSANGFDAFGGASGSRKLKKKPERSIESSFSSSRSKEGNPRSSATGGATPRRRARRASLAM</sequence>
<feature type="compositionally biased region" description="Acidic residues" evidence="1">
    <location>
        <begin position="106"/>
        <end position="119"/>
    </location>
</feature>
<keyword evidence="3" id="KW-1185">Reference proteome</keyword>
<gene>
    <name evidence="2" type="ORF">PHATRDRAFT_49640</name>
</gene>
<feature type="region of interest" description="Disordered" evidence="1">
    <location>
        <begin position="86"/>
        <end position="119"/>
    </location>
</feature>
<dbReference type="HOGENOM" id="CLU_682357_0_0_1"/>
<dbReference type="EMBL" id="CM000625">
    <property type="protein sequence ID" value="EEC44085.1"/>
    <property type="molecule type" value="Genomic_DNA"/>
</dbReference>
<dbReference type="RefSeq" id="XP_002184336.1">
    <property type="nucleotide sequence ID" value="XM_002184300.1"/>
</dbReference>
<evidence type="ECO:0000256" key="1">
    <source>
        <dbReference type="SAM" id="MobiDB-lite"/>
    </source>
</evidence>
<dbReference type="Proteomes" id="UP000000759">
    <property type="component" value="Chromosome 23"/>
</dbReference>
<reference evidence="2 3" key="1">
    <citation type="journal article" date="2008" name="Nature">
        <title>The Phaeodactylum genome reveals the evolutionary history of diatom genomes.</title>
        <authorList>
            <person name="Bowler C."/>
            <person name="Allen A.E."/>
            <person name="Badger J.H."/>
            <person name="Grimwood J."/>
            <person name="Jabbari K."/>
            <person name="Kuo A."/>
            <person name="Maheswari U."/>
            <person name="Martens C."/>
            <person name="Maumus F."/>
            <person name="Otillar R.P."/>
            <person name="Rayko E."/>
            <person name="Salamov A."/>
            <person name="Vandepoele K."/>
            <person name="Beszteri B."/>
            <person name="Gruber A."/>
            <person name="Heijde M."/>
            <person name="Katinka M."/>
            <person name="Mock T."/>
            <person name="Valentin K."/>
            <person name="Verret F."/>
            <person name="Berges J.A."/>
            <person name="Brownlee C."/>
            <person name="Cadoret J.P."/>
            <person name="Chiovitti A."/>
            <person name="Choi C.J."/>
            <person name="Coesel S."/>
            <person name="De Martino A."/>
            <person name="Detter J.C."/>
            <person name="Durkin C."/>
            <person name="Falciatore A."/>
            <person name="Fournet J."/>
            <person name="Haruta M."/>
            <person name="Huysman M.J."/>
            <person name="Jenkins B.D."/>
            <person name="Jiroutova K."/>
            <person name="Jorgensen R.E."/>
            <person name="Joubert Y."/>
            <person name="Kaplan A."/>
            <person name="Kroger N."/>
            <person name="Kroth P.G."/>
            <person name="La Roche J."/>
            <person name="Lindquist E."/>
            <person name="Lommer M."/>
            <person name="Martin-Jezequel V."/>
            <person name="Lopez P.J."/>
            <person name="Lucas S."/>
            <person name="Mangogna M."/>
            <person name="McGinnis K."/>
            <person name="Medlin L.K."/>
            <person name="Montsant A."/>
            <person name="Oudot-Le Secq M.P."/>
            <person name="Napoli C."/>
            <person name="Obornik M."/>
            <person name="Parker M.S."/>
            <person name="Petit J.L."/>
            <person name="Porcel B.M."/>
            <person name="Poulsen N."/>
            <person name="Robison M."/>
            <person name="Rychlewski L."/>
            <person name="Rynearson T.A."/>
            <person name="Schmutz J."/>
            <person name="Shapiro H."/>
            <person name="Siaut M."/>
            <person name="Stanley M."/>
            <person name="Sussman M.R."/>
            <person name="Taylor A.R."/>
            <person name="Vardi A."/>
            <person name="von Dassow P."/>
            <person name="Vyverman W."/>
            <person name="Willis A."/>
            <person name="Wyrwicz L.S."/>
            <person name="Rokhsar D.S."/>
            <person name="Weissenbach J."/>
            <person name="Armbrust E.V."/>
            <person name="Green B.R."/>
            <person name="Van de Peer Y."/>
            <person name="Grigoriev I.V."/>
        </authorList>
    </citation>
    <scope>NUCLEOTIDE SEQUENCE [LARGE SCALE GENOMIC DNA]</scope>
    <source>
        <strain evidence="2 3">CCAP 1055/1</strain>
    </source>
</reference>
<evidence type="ECO:0000313" key="3">
    <source>
        <dbReference type="Proteomes" id="UP000000759"/>
    </source>
</evidence>
<protein>
    <submittedName>
        <fullName evidence="2">Uncharacterized protein</fullName>
    </submittedName>
</protein>
<dbReference type="PaxDb" id="2850-Phatr49640"/>
<dbReference type="InParanoid" id="B7GBB1"/>
<name>B7GBB1_PHATC</name>
<accession>B7GBB1</accession>
<reference evidence="3" key="2">
    <citation type="submission" date="2008-08" db="EMBL/GenBank/DDBJ databases">
        <authorList>
            <consortium name="Diatom Consortium"/>
            <person name="Grigoriev I."/>
            <person name="Grimwood J."/>
            <person name="Kuo A."/>
            <person name="Otillar R.P."/>
            <person name="Salamov A."/>
            <person name="Detter J.C."/>
            <person name="Lindquist E."/>
            <person name="Shapiro H."/>
            <person name="Lucas S."/>
            <person name="Glavina del Rio T."/>
            <person name="Pitluck S."/>
            <person name="Rokhsar D."/>
            <person name="Bowler C."/>
        </authorList>
    </citation>
    <scope>GENOME REANNOTATION</scope>
    <source>
        <strain evidence="3">CCAP 1055/1</strain>
    </source>
</reference>
<dbReference type="OrthoDB" id="49023at2759"/>
<dbReference type="GeneID" id="7198294"/>
<evidence type="ECO:0000313" key="2">
    <source>
        <dbReference type="EMBL" id="EEC44085.1"/>
    </source>
</evidence>
<organism evidence="2 3">
    <name type="scientific">Phaeodactylum tricornutum (strain CCAP 1055/1)</name>
    <dbReference type="NCBI Taxonomy" id="556484"/>
    <lineage>
        <taxon>Eukaryota</taxon>
        <taxon>Sar</taxon>
        <taxon>Stramenopiles</taxon>
        <taxon>Ochrophyta</taxon>
        <taxon>Bacillariophyta</taxon>
        <taxon>Bacillariophyceae</taxon>
        <taxon>Bacillariophycidae</taxon>
        <taxon>Naviculales</taxon>
        <taxon>Phaeodactylaceae</taxon>
        <taxon>Phaeodactylum</taxon>
    </lineage>
</organism>
<feature type="compositionally biased region" description="Basic residues" evidence="1">
    <location>
        <begin position="393"/>
        <end position="404"/>
    </location>
</feature>
<feature type="compositionally biased region" description="Basic and acidic residues" evidence="1">
    <location>
        <begin position="215"/>
        <end position="224"/>
    </location>
</feature>
<feature type="compositionally biased region" description="Low complexity" evidence="1">
    <location>
        <begin position="245"/>
        <end position="257"/>
    </location>
</feature>
<proteinExistence type="predicted"/>
<dbReference type="AlphaFoldDB" id="B7GBB1"/>
<dbReference type="KEGG" id="pti:PHATRDRAFT_49640"/>
<feature type="compositionally biased region" description="Polar residues" evidence="1">
    <location>
        <begin position="314"/>
        <end position="327"/>
    </location>
</feature>
<feature type="compositionally biased region" description="Basic and acidic residues" evidence="1">
    <location>
        <begin position="260"/>
        <end position="272"/>
    </location>
</feature>
<feature type="region of interest" description="Disordered" evidence="1">
    <location>
        <begin position="187"/>
        <end position="404"/>
    </location>
</feature>